<comment type="similarity">
    <text evidence="2">Belongs to the bacterial solute-binding protein 5 family.</text>
</comment>
<dbReference type="InterPro" id="IPR039424">
    <property type="entry name" value="SBP_5"/>
</dbReference>
<evidence type="ECO:0000313" key="8">
    <source>
        <dbReference type="Proteomes" id="UP000264719"/>
    </source>
</evidence>
<feature type="domain" description="Solute-binding protein family 5" evidence="6">
    <location>
        <begin position="14"/>
        <end position="94"/>
    </location>
</feature>
<keyword evidence="4" id="KW-0732">Signal</keyword>
<dbReference type="Proteomes" id="UP000264719">
    <property type="component" value="Unassembled WGS sequence"/>
</dbReference>
<dbReference type="InterPro" id="IPR000914">
    <property type="entry name" value="SBP_5_dom"/>
</dbReference>
<dbReference type="GO" id="GO:1904680">
    <property type="term" value="F:peptide transmembrane transporter activity"/>
    <property type="evidence" value="ECO:0007669"/>
    <property type="project" value="TreeGrafter"/>
</dbReference>
<gene>
    <name evidence="7" type="ORF">DCS45_15065</name>
</gene>
<evidence type="ECO:0000259" key="6">
    <source>
        <dbReference type="Pfam" id="PF00496"/>
    </source>
</evidence>
<dbReference type="PANTHER" id="PTHR30290">
    <property type="entry name" value="PERIPLASMIC BINDING COMPONENT OF ABC TRANSPORTER"/>
    <property type="match status" value="1"/>
</dbReference>
<proteinExistence type="inferred from homology"/>
<feature type="compositionally biased region" description="Polar residues" evidence="5">
    <location>
        <begin position="8"/>
        <end position="18"/>
    </location>
</feature>
<keyword evidence="3" id="KW-0813">Transport</keyword>
<reference evidence="7 8" key="1">
    <citation type="journal article" date="2018" name="Nat. Biotechnol.">
        <title>A standardized bacterial taxonomy based on genome phylogeny substantially revises the tree of life.</title>
        <authorList>
            <person name="Parks D.H."/>
            <person name="Chuvochina M."/>
            <person name="Waite D.W."/>
            <person name="Rinke C."/>
            <person name="Skarshewski A."/>
            <person name="Chaumeil P.A."/>
            <person name="Hugenholtz P."/>
        </authorList>
    </citation>
    <scope>NUCLEOTIDE SEQUENCE [LARGE SCALE GENOMIC DNA]</scope>
    <source>
        <strain evidence="7">UBA9169</strain>
    </source>
</reference>
<feature type="non-terminal residue" evidence="7">
    <location>
        <position position="96"/>
    </location>
</feature>
<protein>
    <submittedName>
        <fullName evidence="7">Peptide ABC transporter substrate-binding protein</fullName>
    </submittedName>
</protein>
<dbReference type="GO" id="GO:0015833">
    <property type="term" value="P:peptide transport"/>
    <property type="evidence" value="ECO:0007669"/>
    <property type="project" value="TreeGrafter"/>
</dbReference>
<dbReference type="Gene3D" id="3.40.190.10">
    <property type="entry name" value="Periplasmic binding protein-like II"/>
    <property type="match status" value="1"/>
</dbReference>
<evidence type="ECO:0000256" key="1">
    <source>
        <dbReference type="ARBA" id="ARBA00004418"/>
    </source>
</evidence>
<evidence type="ECO:0000313" key="7">
    <source>
        <dbReference type="EMBL" id="HAR53175.1"/>
    </source>
</evidence>
<evidence type="ECO:0000256" key="3">
    <source>
        <dbReference type="ARBA" id="ARBA00022448"/>
    </source>
</evidence>
<feature type="region of interest" description="Disordered" evidence="5">
    <location>
        <begin position="1"/>
        <end position="21"/>
    </location>
</feature>
<dbReference type="EMBL" id="DMVW01000140">
    <property type="protein sequence ID" value="HAR53175.1"/>
    <property type="molecule type" value="Genomic_DNA"/>
</dbReference>
<dbReference type="AlphaFoldDB" id="A0A348WF63"/>
<accession>A0A348WF63</accession>
<dbReference type="Pfam" id="PF00496">
    <property type="entry name" value="SBP_bac_5"/>
    <property type="match status" value="1"/>
</dbReference>
<sequence length="96" mass="10226">MHGFLTEIDTQSNVTPSLAESWEASPDARQWRFTLRKGAEFHNGKPLTAEDVVASINYHRGEESKSAGAPLVAGIENIQADGSGTVVVELSSGNAD</sequence>
<name>A0A348WF63_9RHOB</name>
<evidence type="ECO:0000256" key="5">
    <source>
        <dbReference type="SAM" id="MobiDB-lite"/>
    </source>
</evidence>
<comment type="subcellular location">
    <subcellularLocation>
        <location evidence="1">Periplasm</location>
    </subcellularLocation>
</comment>
<dbReference type="PANTHER" id="PTHR30290:SF9">
    <property type="entry name" value="OLIGOPEPTIDE-BINDING PROTEIN APPA"/>
    <property type="match status" value="1"/>
</dbReference>
<dbReference type="SUPFAM" id="SSF53850">
    <property type="entry name" value="Periplasmic binding protein-like II"/>
    <property type="match status" value="1"/>
</dbReference>
<comment type="caution">
    <text evidence="7">The sequence shown here is derived from an EMBL/GenBank/DDBJ whole genome shotgun (WGS) entry which is preliminary data.</text>
</comment>
<organism evidence="7 8">
    <name type="scientific">Roseovarius nubinhibens</name>
    <dbReference type="NCBI Taxonomy" id="314263"/>
    <lineage>
        <taxon>Bacteria</taxon>
        <taxon>Pseudomonadati</taxon>
        <taxon>Pseudomonadota</taxon>
        <taxon>Alphaproteobacteria</taxon>
        <taxon>Rhodobacterales</taxon>
        <taxon>Roseobacteraceae</taxon>
        <taxon>Roseovarius</taxon>
    </lineage>
</organism>
<evidence type="ECO:0000256" key="4">
    <source>
        <dbReference type="ARBA" id="ARBA00022729"/>
    </source>
</evidence>
<evidence type="ECO:0000256" key="2">
    <source>
        <dbReference type="ARBA" id="ARBA00005695"/>
    </source>
</evidence>